<comment type="similarity">
    <text evidence="4">Belongs to the iron/ascorbate-dependent oxidoreductase family.</text>
</comment>
<dbReference type="PATRIC" id="fig|270351.6.peg.2566"/>
<gene>
    <name evidence="7" type="ORF">VP06_23340</name>
</gene>
<dbReference type="Pfam" id="PF08007">
    <property type="entry name" value="JmjC_2"/>
    <property type="match status" value="1"/>
</dbReference>
<dbReference type="InterPro" id="IPR005123">
    <property type="entry name" value="Oxoglu/Fe-dep_dioxygenase_dom"/>
</dbReference>
<evidence type="ECO:0000313" key="8">
    <source>
        <dbReference type="Proteomes" id="UP000035929"/>
    </source>
</evidence>
<dbReference type="Gene3D" id="2.60.120.650">
    <property type="entry name" value="Cupin"/>
    <property type="match status" value="1"/>
</dbReference>
<dbReference type="PANTHER" id="PTHR13096:SF8">
    <property type="entry name" value="RIBOSOMAL OXYGENASE 1"/>
    <property type="match status" value="1"/>
</dbReference>
<feature type="domain" description="Fe2OG dioxygenase" evidence="6">
    <location>
        <begin position="138"/>
        <end position="239"/>
    </location>
</feature>
<accession>A0A0J6S3W5</accession>
<comment type="cofactor">
    <cofactor evidence="1">
        <name>Fe(2+)</name>
        <dbReference type="ChEBI" id="CHEBI:29033"/>
    </cofactor>
</comment>
<evidence type="ECO:0000259" key="5">
    <source>
        <dbReference type="PROSITE" id="PS51184"/>
    </source>
</evidence>
<evidence type="ECO:0000259" key="6">
    <source>
        <dbReference type="PROSITE" id="PS51471"/>
    </source>
</evidence>
<dbReference type="GO" id="GO:0016491">
    <property type="term" value="F:oxidoreductase activity"/>
    <property type="evidence" value="ECO:0007669"/>
    <property type="project" value="UniProtKB-KW"/>
</dbReference>
<dbReference type="EMBL" id="LABX01000191">
    <property type="protein sequence ID" value="KMO29885.1"/>
    <property type="molecule type" value="Genomic_DNA"/>
</dbReference>
<evidence type="ECO:0008006" key="9">
    <source>
        <dbReference type="Google" id="ProtNLM"/>
    </source>
</evidence>
<comment type="caution">
    <text evidence="7">The sequence shown here is derived from an EMBL/GenBank/DDBJ whole genome shotgun (WGS) entry which is preliminary data.</text>
</comment>
<dbReference type="PROSITE" id="PS51471">
    <property type="entry name" value="FE2OG_OXY"/>
    <property type="match status" value="1"/>
</dbReference>
<dbReference type="AlphaFoldDB" id="A0A0J6S3W5"/>
<evidence type="ECO:0000256" key="1">
    <source>
        <dbReference type="ARBA" id="ARBA00001954"/>
    </source>
</evidence>
<evidence type="ECO:0000256" key="2">
    <source>
        <dbReference type="ARBA" id="ARBA00022723"/>
    </source>
</evidence>
<evidence type="ECO:0000256" key="3">
    <source>
        <dbReference type="ARBA" id="ARBA00023004"/>
    </source>
</evidence>
<evidence type="ECO:0000256" key="4">
    <source>
        <dbReference type="RuleBase" id="RU003682"/>
    </source>
</evidence>
<dbReference type="RefSeq" id="WP_048466175.1">
    <property type="nucleotide sequence ID" value="NZ_LABX01000191.1"/>
</dbReference>
<feature type="domain" description="JmjC" evidence="5">
    <location>
        <begin position="111"/>
        <end position="254"/>
    </location>
</feature>
<keyword evidence="2 4" id="KW-0479">Metal-binding</keyword>
<dbReference type="InterPro" id="IPR003347">
    <property type="entry name" value="JmjC_dom"/>
</dbReference>
<sequence length="412" mass="45081">MKQRPASLELPAAGSIDRLDDAAARPFQSLLGPVATDVFCRDYWARSVLHVARNDPDYYRDLIALAEIEEHLSADEFFERHSAATPYRGAGPPEPPPRSPSDVFARLAEGKPLRLRRLETILPPASPVLALVRDMERCLHHPRASVSCYVAPADGLGLGPHHDESEIFTLQIAGSKIWRIYHKVVADEPALYEPEALGPPEHEIRLNPGDLLYTPSGCVHDVTVAGAGPSFSLTIVFEPFRWRTLLDLLAARVAAMDAFMAPLPAGPRDGTGPETAFVDDFAARVALLHEALADLAPADLTDLLAVRHLHRMTYPPGRQIDSVFRARALDAETRVEMVPDLPWHLARHGDTVELTLAGGFTLRAKASLETALRQALAARGPFRVREMHGSLTQGARIALAKRLVACGLLRLA</sequence>
<name>A0A0J6S3W5_9HYPH</name>
<reference evidence="7 8" key="1">
    <citation type="submission" date="2015-03" db="EMBL/GenBank/DDBJ databases">
        <title>Genome sequencing of Methylobacterium aquaticum DSM16371 type strain.</title>
        <authorList>
            <person name="Chaudhry V."/>
            <person name="Patil P.B."/>
        </authorList>
    </citation>
    <scope>NUCLEOTIDE SEQUENCE [LARGE SCALE GENOMIC DNA]</scope>
    <source>
        <strain evidence="7 8">DSM 16371</strain>
    </source>
</reference>
<evidence type="ECO:0000313" key="7">
    <source>
        <dbReference type="EMBL" id="KMO29885.1"/>
    </source>
</evidence>
<keyword evidence="4" id="KW-0560">Oxidoreductase</keyword>
<dbReference type="InterPro" id="IPR039994">
    <property type="entry name" value="NO66-like"/>
</dbReference>
<dbReference type="GO" id="GO:0046872">
    <property type="term" value="F:metal ion binding"/>
    <property type="evidence" value="ECO:0007669"/>
    <property type="project" value="UniProtKB-KW"/>
</dbReference>
<protein>
    <recommendedName>
        <fullName evidence="9">JmjC domain-containing protein</fullName>
    </recommendedName>
</protein>
<proteinExistence type="inferred from homology"/>
<dbReference type="PROSITE" id="PS51184">
    <property type="entry name" value="JMJC"/>
    <property type="match status" value="1"/>
</dbReference>
<dbReference type="OrthoDB" id="479699at2"/>
<organism evidence="7 8">
    <name type="scientific">Methylobacterium aquaticum</name>
    <dbReference type="NCBI Taxonomy" id="270351"/>
    <lineage>
        <taxon>Bacteria</taxon>
        <taxon>Pseudomonadati</taxon>
        <taxon>Pseudomonadota</taxon>
        <taxon>Alphaproteobacteria</taxon>
        <taxon>Hyphomicrobiales</taxon>
        <taxon>Methylobacteriaceae</taxon>
        <taxon>Methylobacterium</taxon>
    </lineage>
</organism>
<dbReference type="Proteomes" id="UP000035929">
    <property type="component" value="Unassembled WGS sequence"/>
</dbReference>
<keyword evidence="3 4" id="KW-0408">Iron</keyword>
<dbReference type="PANTHER" id="PTHR13096">
    <property type="entry name" value="MINA53 MYC INDUCED NUCLEAR ANTIGEN"/>
    <property type="match status" value="1"/>
</dbReference>
<dbReference type="SUPFAM" id="SSF51197">
    <property type="entry name" value="Clavaminate synthase-like"/>
    <property type="match status" value="1"/>
</dbReference>